<dbReference type="Pfam" id="PF07715">
    <property type="entry name" value="Plug"/>
    <property type="match status" value="1"/>
</dbReference>
<evidence type="ECO:0000256" key="6">
    <source>
        <dbReference type="ARBA" id="ARBA00023237"/>
    </source>
</evidence>
<feature type="region of interest" description="Disordered" evidence="8">
    <location>
        <begin position="387"/>
        <end position="407"/>
    </location>
</feature>
<dbReference type="PROSITE" id="PS52016">
    <property type="entry name" value="TONB_DEPENDENT_REC_3"/>
    <property type="match status" value="1"/>
</dbReference>
<reference evidence="10 11" key="1">
    <citation type="submission" date="2021-05" db="EMBL/GenBank/DDBJ databases">
        <title>Comparative genomic studies on the polysaccharide-degrading batcterial strains of the Flammeovirga genus.</title>
        <authorList>
            <person name="Zewei F."/>
            <person name="Zheng Z."/>
            <person name="Yu L."/>
            <person name="Ruyue G."/>
            <person name="Yanhong M."/>
            <person name="Yuanyuan C."/>
            <person name="Jingyan G."/>
            <person name="Wenjun H."/>
        </authorList>
    </citation>
    <scope>NUCLEOTIDE SEQUENCE [LARGE SCALE GENOMIC DNA]</scope>
    <source>
        <strain evidence="10 11">NBRC:100898</strain>
    </source>
</reference>
<evidence type="ECO:0000259" key="9">
    <source>
        <dbReference type="Pfam" id="PF07715"/>
    </source>
</evidence>
<dbReference type="Gene3D" id="2.40.170.20">
    <property type="entry name" value="TonB-dependent receptor, beta-barrel domain"/>
    <property type="match status" value="1"/>
</dbReference>
<dbReference type="Pfam" id="PF13715">
    <property type="entry name" value="CarbopepD_reg_2"/>
    <property type="match status" value="1"/>
</dbReference>
<feature type="domain" description="TonB-dependent receptor plug" evidence="9">
    <location>
        <begin position="241"/>
        <end position="325"/>
    </location>
</feature>
<dbReference type="EMBL" id="CP076132">
    <property type="protein sequence ID" value="QWG02974.1"/>
    <property type="molecule type" value="Genomic_DNA"/>
</dbReference>
<evidence type="ECO:0000256" key="3">
    <source>
        <dbReference type="ARBA" id="ARBA00022452"/>
    </source>
</evidence>
<evidence type="ECO:0000313" key="11">
    <source>
        <dbReference type="Proteomes" id="UP000678679"/>
    </source>
</evidence>
<accession>A0AAX1N698</accession>
<dbReference type="AlphaFoldDB" id="A0AAX1N698"/>
<dbReference type="InterPro" id="IPR008969">
    <property type="entry name" value="CarboxyPept-like_regulatory"/>
</dbReference>
<dbReference type="SUPFAM" id="SSF56935">
    <property type="entry name" value="Porins"/>
    <property type="match status" value="1"/>
</dbReference>
<dbReference type="InterPro" id="IPR036942">
    <property type="entry name" value="Beta-barrel_TonB_sf"/>
</dbReference>
<protein>
    <submittedName>
        <fullName evidence="10">TonB-dependent receptor</fullName>
    </submittedName>
</protein>
<keyword evidence="6 7" id="KW-0998">Cell outer membrane</keyword>
<evidence type="ECO:0000256" key="4">
    <source>
        <dbReference type="ARBA" id="ARBA00022692"/>
    </source>
</evidence>
<keyword evidence="3 7" id="KW-1134">Transmembrane beta strand</keyword>
<comment type="similarity">
    <text evidence="7">Belongs to the TonB-dependent receptor family.</text>
</comment>
<dbReference type="RefSeq" id="WP_169664439.1">
    <property type="nucleotide sequence ID" value="NZ_CP076132.1"/>
</dbReference>
<name>A0AAX1N698_9BACT</name>
<evidence type="ECO:0000256" key="2">
    <source>
        <dbReference type="ARBA" id="ARBA00022448"/>
    </source>
</evidence>
<gene>
    <name evidence="10" type="ORF">KMW28_05175</name>
</gene>
<evidence type="ECO:0000256" key="8">
    <source>
        <dbReference type="SAM" id="MobiDB-lite"/>
    </source>
</evidence>
<dbReference type="Gene3D" id="2.170.130.10">
    <property type="entry name" value="TonB-dependent receptor, plug domain"/>
    <property type="match status" value="1"/>
</dbReference>
<proteinExistence type="inferred from homology"/>
<keyword evidence="5 7" id="KW-0472">Membrane</keyword>
<evidence type="ECO:0000256" key="5">
    <source>
        <dbReference type="ARBA" id="ARBA00023136"/>
    </source>
</evidence>
<dbReference type="Gene3D" id="2.60.40.1120">
    <property type="entry name" value="Carboxypeptidase-like, regulatory domain"/>
    <property type="match status" value="1"/>
</dbReference>
<evidence type="ECO:0000313" key="10">
    <source>
        <dbReference type="EMBL" id="QWG02974.1"/>
    </source>
</evidence>
<dbReference type="SUPFAM" id="SSF49464">
    <property type="entry name" value="Carboxypeptidase regulatory domain-like"/>
    <property type="match status" value="1"/>
</dbReference>
<keyword evidence="11" id="KW-1185">Reference proteome</keyword>
<dbReference type="KEGG" id="fya:KMW28_05175"/>
<dbReference type="InterPro" id="IPR037066">
    <property type="entry name" value="Plug_dom_sf"/>
</dbReference>
<evidence type="ECO:0000256" key="7">
    <source>
        <dbReference type="PROSITE-ProRule" id="PRU01360"/>
    </source>
</evidence>
<organism evidence="10 11">
    <name type="scientific">Flammeovirga yaeyamensis</name>
    <dbReference type="NCBI Taxonomy" id="367791"/>
    <lineage>
        <taxon>Bacteria</taxon>
        <taxon>Pseudomonadati</taxon>
        <taxon>Bacteroidota</taxon>
        <taxon>Cytophagia</taxon>
        <taxon>Cytophagales</taxon>
        <taxon>Flammeovirgaceae</taxon>
        <taxon>Flammeovirga</taxon>
    </lineage>
</organism>
<sequence>MSQSFRYIFFISLFFSYQLNGQDLKSIKLSTRLCCDLDNILTFISNEYNVNFEYDKQLFKSMKYENRPINRPLDVFLKQICEEQKMKYYIDDETGVIHIVDRWFIIKESEVVKKEVVKEAATKFKLNVSGKVIDVDTKEPLPYVVAMVKGTANGSTSNVDGRVSLLNVPSDTSTIIFQYIGYQPKELSLTPGAQTKDLIIEMEPQVQSLEEVIIAAEREDILQVSGEHAGMIKMSPLKLKTLPNLGERDILRSFQLMPGISAANENSSGLYVRGGTPDQVLVLYDGITVYNVEHMFGFFSAFNSNAIKDVQLYKGGFDAKYGGRTSSVLEITGKEGNQNEFNMAADLSLMSVNGFLEFPVGKKASVILAGRRSWQSPLYNKIFNQFSDGNSSNNTPQQGGIPGRGRAQTEQNTISYFYDLNGKFTYRPTDKDVIGISLYNGEDHLDNSLSPNGGRMGLSSQITDLTNWGNTGASFKWSRQFNDRLYGNMLVSYSNYFSNRNRSTSGSFYDGDSTISINRGHLEDNNLLDYSAKLDFGYKLTKDHQLGFGFQATHNDIKYSYTQNDTLSIIDRKTEGQTYSAYFEDKITMMDRRWMITPGLRYNYFTGTEKSYFEPRLNSTYILNDKIKLKGSTGLYYQFARRVVREDINEGSRDFWVLSDNDNLPVSSSLQFIGGASYETPMYLFDVEAFYKKLENVTEYSLRIEGSRDGTDYSESFFTGDGVSKGIDFLVQKKHGDFTGWLGYTLAQVTNNIPEFGEYSFHAAHDVRHEFKSVFTYSWRRWDLGANWIFASGKPYTAPQGGYEVTLPDGSTETFITISSKNSHRLPAYHRLDLSATYNFKIGKQAPASLGFSVFNVYNRSNVWYMEYEVTDNEIVETPVYYLGMTPNLTFSVKLK</sequence>
<feature type="compositionally biased region" description="Polar residues" evidence="8">
    <location>
        <begin position="387"/>
        <end position="398"/>
    </location>
</feature>
<keyword evidence="4 7" id="KW-0812">Transmembrane</keyword>
<evidence type="ECO:0000256" key="1">
    <source>
        <dbReference type="ARBA" id="ARBA00004571"/>
    </source>
</evidence>
<keyword evidence="10" id="KW-0675">Receptor</keyword>
<dbReference type="Proteomes" id="UP000678679">
    <property type="component" value="Chromosome 1"/>
</dbReference>
<dbReference type="InterPro" id="IPR012910">
    <property type="entry name" value="Plug_dom"/>
</dbReference>
<dbReference type="InterPro" id="IPR039426">
    <property type="entry name" value="TonB-dep_rcpt-like"/>
</dbReference>
<keyword evidence="2 7" id="KW-0813">Transport</keyword>
<dbReference type="GO" id="GO:0009279">
    <property type="term" value="C:cell outer membrane"/>
    <property type="evidence" value="ECO:0007669"/>
    <property type="project" value="UniProtKB-SubCell"/>
</dbReference>
<comment type="subcellular location">
    <subcellularLocation>
        <location evidence="1 7">Cell outer membrane</location>
        <topology evidence="1 7">Multi-pass membrane protein</topology>
    </subcellularLocation>
</comment>